<dbReference type="InterPro" id="IPR018028">
    <property type="entry name" value="Catalase"/>
</dbReference>
<evidence type="ECO:0000256" key="5">
    <source>
        <dbReference type="ARBA" id="ARBA00023002"/>
    </source>
</evidence>
<protein>
    <recommendedName>
        <fullName evidence="7">Catalase-related peroxidase</fullName>
        <ecNumber evidence="7">1.11.1.-</ecNumber>
    </recommendedName>
</protein>
<evidence type="ECO:0000256" key="2">
    <source>
        <dbReference type="ARBA" id="ARBA00022559"/>
    </source>
</evidence>
<name>A0AAU7JL79_9HYPH</name>
<evidence type="ECO:0000256" key="8">
    <source>
        <dbReference type="PIRSR" id="PIRSR000296-1"/>
    </source>
</evidence>
<comment type="function">
    <text evidence="7">Has an organic peroxide-dependent peroxidase activity.</text>
</comment>
<dbReference type="Pfam" id="PF00199">
    <property type="entry name" value="Catalase"/>
    <property type="match status" value="1"/>
</dbReference>
<feature type="domain" description="Catalase core" evidence="11">
    <location>
        <begin position="21"/>
        <end position="332"/>
    </location>
</feature>
<dbReference type="GO" id="GO:0020037">
    <property type="term" value="F:heme binding"/>
    <property type="evidence" value="ECO:0007669"/>
    <property type="project" value="InterPro"/>
</dbReference>
<evidence type="ECO:0000256" key="6">
    <source>
        <dbReference type="ARBA" id="ARBA00023004"/>
    </source>
</evidence>
<evidence type="ECO:0000256" key="10">
    <source>
        <dbReference type="SAM" id="SignalP"/>
    </source>
</evidence>
<feature type="binding site" description="axial binding residue" evidence="9">
    <location>
        <position position="324"/>
    </location>
    <ligand>
        <name>heme</name>
        <dbReference type="ChEBI" id="CHEBI:30413"/>
    </ligand>
    <ligandPart>
        <name>Fe</name>
        <dbReference type="ChEBI" id="CHEBI:18248"/>
    </ligandPart>
</feature>
<evidence type="ECO:0000256" key="3">
    <source>
        <dbReference type="ARBA" id="ARBA00022617"/>
    </source>
</evidence>
<evidence type="ECO:0000256" key="4">
    <source>
        <dbReference type="ARBA" id="ARBA00022723"/>
    </source>
</evidence>
<accession>A0AAU7JL79</accession>
<dbReference type="Gene3D" id="2.40.180.10">
    <property type="entry name" value="Catalase core domain"/>
    <property type="match status" value="1"/>
</dbReference>
<dbReference type="GO" id="GO:0005737">
    <property type="term" value="C:cytoplasm"/>
    <property type="evidence" value="ECO:0007669"/>
    <property type="project" value="TreeGrafter"/>
</dbReference>
<dbReference type="EMBL" id="CP157484">
    <property type="protein sequence ID" value="XBO40814.1"/>
    <property type="molecule type" value="Genomic_DNA"/>
</dbReference>
<dbReference type="Gene3D" id="1.20.1280.120">
    <property type="match status" value="1"/>
</dbReference>
<keyword evidence="5 7" id="KW-0560">Oxidoreductase</keyword>
<dbReference type="GO" id="GO:0004096">
    <property type="term" value="F:catalase activity"/>
    <property type="evidence" value="ECO:0007669"/>
    <property type="project" value="InterPro"/>
</dbReference>
<feature type="active site" evidence="8">
    <location>
        <position position="57"/>
    </location>
</feature>
<dbReference type="PIRSF" id="PIRSF000296">
    <property type="entry name" value="SrpA"/>
    <property type="match status" value="1"/>
</dbReference>
<evidence type="ECO:0000256" key="1">
    <source>
        <dbReference type="ARBA" id="ARBA00005329"/>
    </source>
</evidence>
<dbReference type="PANTHER" id="PTHR11465:SF9">
    <property type="entry name" value="CATALASE"/>
    <property type="match status" value="1"/>
</dbReference>
<comment type="cofactor">
    <cofactor evidence="7">
        <name>heme</name>
        <dbReference type="ChEBI" id="CHEBI:30413"/>
    </cofactor>
</comment>
<gene>
    <name evidence="12" type="ORF">ABEG18_08675</name>
</gene>
<dbReference type="PANTHER" id="PTHR11465">
    <property type="entry name" value="CATALASE"/>
    <property type="match status" value="1"/>
</dbReference>
<evidence type="ECO:0000313" key="12">
    <source>
        <dbReference type="EMBL" id="XBO40814.1"/>
    </source>
</evidence>
<comment type="similarity">
    <text evidence="1 7">Belongs to the catalase family.</text>
</comment>
<keyword evidence="10" id="KW-0732">Signal</keyword>
<dbReference type="InterPro" id="IPR011614">
    <property type="entry name" value="Catalase_core"/>
</dbReference>
<dbReference type="GO" id="GO:0042542">
    <property type="term" value="P:response to hydrogen peroxide"/>
    <property type="evidence" value="ECO:0007669"/>
    <property type="project" value="TreeGrafter"/>
</dbReference>
<keyword evidence="6 7" id="KW-0408">Iron</keyword>
<keyword evidence="4 7" id="KW-0479">Metal-binding</keyword>
<evidence type="ECO:0000259" key="11">
    <source>
        <dbReference type="SMART" id="SM01060"/>
    </source>
</evidence>
<dbReference type="CDD" id="cd08153">
    <property type="entry name" value="srpA_like"/>
    <property type="match status" value="1"/>
</dbReference>
<sequence>MHDPRWRTTLTIVLSAMALSNAAGGTAMAETDQSDLPAQLVRDFHGAFGDRHARAVHAKGIFFEGSFQPSVEAPRLSTASLFTGRRPVTVRFSDFTGLPDIPDTSGDANPRGLAIKFDLPGGGTYDIVSHSFNGFPVATAAEFSTLLQALPKSGPDAPKPTPLDTFFASHPRALAFFTTQKPPPESFATSAYFGVNAFYFTNAAGQKLPVRYRFVPGAGERYLTADAVKASSANFLMDEIGPRVATHPVTFTWLAQVGDPGDKIDDPSLAWPESRRQVTLGVITIDKAVPNTPERDRALLFLPGDVPSGIGIADPMVEVRNAAYPVSFGERQ</sequence>
<dbReference type="InterPro" id="IPR024168">
    <property type="entry name" value="Catalase_SrpA-type_pred"/>
</dbReference>
<feature type="signal peptide" evidence="10">
    <location>
        <begin position="1"/>
        <end position="29"/>
    </location>
</feature>
<dbReference type="RefSeq" id="WP_406857671.1">
    <property type="nucleotide sequence ID" value="NZ_CP157484.1"/>
</dbReference>
<dbReference type="PROSITE" id="PS51402">
    <property type="entry name" value="CATALASE_3"/>
    <property type="match status" value="1"/>
</dbReference>
<dbReference type="GO" id="GO:0042744">
    <property type="term" value="P:hydrogen peroxide catabolic process"/>
    <property type="evidence" value="ECO:0007669"/>
    <property type="project" value="TreeGrafter"/>
</dbReference>
<organism evidence="12">
    <name type="scientific">Alsobacter sp. KACC 23698</name>
    <dbReference type="NCBI Taxonomy" id="3149229"/>
    <lineage>
        <taxon>Bacteria</taxon>
        <taxon>Pseudomonadati</taxon>
        <taxon>Pseudomonadota</taxon>
        <taxon>Alphaproteobacteria</taxon>
        <taxon>Hyphomicrobiales</taxon>
        <taxon>Alsobacteraceae</taxon>
        <taxon>Alsobacter</taxon>
    </lineage>
</organism>
<evidence type="ECO:0000256" key="9">
    <source>
        <dbReference type="PIRSR" id="PIRSR000296-2"/>
    </source>
</evidence>
<reference evidence="12" key="1">
    <citation type="submission" date="2024-05" db="EMBL/GenBank/DDBJ databases">
        <authorList>
            <person name="Kim S."/>
            <person name="Heo J."/>
            <person name="Choi H."/>
            <person name="Choi Y."/>
            <person name="Kwon S.-W."/>
            <person name="Kim Y."/>
        </authorList>
    </citation>
    <scope>NUCLEOTIDE SEQUENCE</scope>
    <source>
        <strain evidence="12">KACC 23698</strain>
    </source>
</reference>
<dbReference type="GO" id="GO:0046872">
    <property type="term" value="F:metal ion binding"/>
    <property type="evidence" value="ECO:0007669"/>
    <property type="project" value="UniProtKB-KW"/>
</dbReference>
<keyword evidence="3 7" id="KW-0349">Heme</keyword>
<dbReference type="InterPro" id="IPR020835">
    <property type="entry name" value="Catalase_sf"/>
</dbReference>
<dbReference type="EC" id="1.11.1.-" evidence="7"/>
<dbReference type="SMART" id="SM01060">
    <property type="entry name" value="Catalase"/>
    <property type="match status" value="1"/>
</dbReference>
<proteinExistence type="inferred from homology"/>
<dbReference type="SUPFAM" id="SSF56634">
    <property type="entry name" value="Heme-dependent catalase-like"/>
    <property type="match status" value="1"/>
</dbReference>
<dbReference type="AlphaFoldDB" id="A0AAU7JL79"/>
<feature type="chain" id="PRO_5043346984" description="Catalase-related peroxidase" evidence="10">
    <location>
        <begin position="30"/>
        <end position="332"/>
    </location>
</feature>
<evidence type="ECO:0000256" key="7">
    <source>
        <dbReference type="PIRNR" id="PIRNR000296"/>
    </source>
</evidence>
<keyword evidence="2 7" id="KW-0575">Peroxidase</keyword>